<accession>A0ACB6S458</accession>
<reference evidence="1" key="1">
    <citation type="journal article" date="2020" name="Stud. Mycol.">
        <title>101 Dothideomycetes genomes: a test case for predicting lifestyles and emergence of pathogens.</title>
        <authorList>
            <person name="Haridas S."/>
            <person name="Albert R."/>
            <person name="Binder M."/>
            <person name="Bloem J."/>
            <person name="Labutti K."/>
            <person name="Salamov A."/>
            <person name="Andreopoulos B."/>
            <person name="Baker S."/>
            <person name="Barry K."/>
            <person name="Bills G."/>
            <person name="Bluhm B."/>
            <person name="Cannon C."/>
            <person name="Castanera R."/>
            <person name="Culley D."/>
            <person name="Daum C."/>
            <person name="Ezra D."/>
            <person name="Gonzalez J."/>
            <person name="Henrissat B."/>
            <person name="Kuo A."/>
            <person name="Liang C."/>
            <person name="Lipzen A."/>
            <person name="Lutzoni F."/>
            <person name="Magnuson J."/>
            <person name="Mondo S."/>
            <person name="Nolan M."/>
            <person name="Ohm R."/>
            <person name="Pangilinan J."/>
            <person name="Park H.-J."/>
            <person name="Ramirez L."/>
            <person name="Alfaro M."/>
            <person name="Sun H."/>
            <person name="Tritt A."/>
            <person name="Yoshinaga Y."/>
            <person name="Zwiers L.-H."/>
            <person name="Turgeon B."/>
            <person name="Goodwin S."/>
            <person name="Spatafora J."/>
            <person name="Crous P."/>
            <person name="Grigoriev I."/>
        </authorList>
    </citation>
    <scope>NUCLEOTIDE SEQUENCE</scope>
    <source>
        <strain evidence="1">CBS 525.71</strain>
    </source>
</reference>
<evidence type="ECO:0000313" key="2">
    <source>
        <dbReference type="Proteomes" id="UP000799754"/>
    </source>
</evidence>
<evidence type="ECO:0000313" key="1">
    <source>
        <dbReference type="EMBL" id="KAF2628757.1"/>
    </source>
</evidence>
<gene>
    <name evidence="1" type="ORF">BU25DRAFT_31716</name>
</gene>
<sequence>MLHGSDNPRGRQAFDVSVAFTVLAFISVALRLYTRWFIVRAPGIEDHLIIVATLFSIGLTVCIAYQAKWGMGKHANTLSWDDNVKVSKSFWASLIAYYLALGLTKSSILLQYHRVFPTRKFQVACWCVFAVVICYTTWTVFGSIFACVPVQAFWTKERARCIDQFAMWFTNAAINITTDFAIIILPMPVIRRLRLGKRQKSALIGIFAVGGFVCIVSILRLQSLVAISNSTDQSYDNPAAATWSSVETNVGIICSCLPLLRPLMTKCLPGVFSSHRRDTPSTPHIYPTIGSARSRPLPSHNGDYPLETTTKGSGGGSRGSSDAEGRDIQVETHIHVKVEGGGDRFSGWETPKSKGTDGRSSMDTLVKDPKDIV</sequence>
<comment type="caution">
    <text evidence="1">The sequence shown here is derived from an EMBL/GenBank/DDBJ whole genome shotgun (WGS) entry which is preliminary data.</text>
</comment>
<organism evidence="1 2">
    <name type="scientific">Macroventuria anomochaeta</name>
    <dbReference type="NCBI Taxonomy" id="301207"/>
    <lineage>
        <taxon>Eukaryota</taxon>
        <taxon>Fungi</taxon>
        <taxon>Dikarya</taxon>
        <taxon>Ascomycota</taxon>
        <taxon>Pezizomycotina</taxon>
        <taxon>Dothideomycetes</taxon>
        <taxon>Pleosporomycetidae</taxon>
        <taxon>Pleosporales</taxon>
        <taxon>Pleosporineae</taxon>
        <taxon>Didymellaceae</taxon>
        <taxon>Macroventuria</taxon>
    </lineage>
</organism>
<protein>
    <submittedName>
        <fullName evidence="1">Uncharacterized protein</fullName>
    </submittedName>
</protein>
<dbReference type="Proteomes" id="UP000799754">
    <property type="component" value="Unassembled WGS sequence"/>
</dbReference>
<dbReference type="EMBL" id="MU006712">
    <property type="protein sequence ID" value="KAF2628757.1"/>
    <property type="molecule type" value="Genomic_DNA"/>
</dbReference>
<keyword evidence="2" id="KW-1185">Reference proteome</keyword>
<proteinExistence type="predicted"/>
<name>A0ACB6S458_9PLEO</name>